<keyword evidence="2" id="KW-0479">Metal-binding</keyword>
<organism evidence="7 8">
    <name type="scientific">Acer negundo</name>
    <name type="common">Box elder</name>
    <dbReference type="NCBI Taxonomy" id="4023"/>
    <lineage>
        <taxon>Eukaryota</taxon>
        <taxon>Viridiplantae</taxon>
        <taxon>Streptophyta</taxon>
        <taxon>Embryophyta</taxon>
        <taxon>Tracheophyta</taxon>
        <taxon>Spermatophyta</taxon>
        <taxon>Magnoliopsida</taxon>
        <taxon>eudicotyledons</taxon>
        <taxon>Gunneridae</taxon>
        <taxon>Pentapetalae</taxon>
        <taxon>rosids</taxon>
        <taxon>malvids</taxon>
        <taxon>Sapindales</taxon>
        <taxon>Sapindaceae</taxon>
        <taxon>Hippocastanoideae</taxon>
        <taxon>Acereae</taxon>
        <taxon>Acer</taxon>
    </lineage>
</organism>
<feature type="domain" description="Plus3" evidence="5">
    <location>
        <begin position="643"/>
        <end position="768"/>
    </location>
</feature>
<dbReference type="PANTHER" id="PTHR46851:SF23">
    <property type="entry name" value="SWIB_MDM2 DOMAIN-CONTAINING PROTEIN"/>
    <property type="match status" value="1"/>
</dbReference>
<evidence type="ECO:0000313" key="8">
    <source>
        <dbReference type="Proteomes" id="UP001064489"/>
    </source>
</evidence>
<evidence type="ECO:0000256" key="1">
    <source>
        <dbReference type="ARBA" id="ARBA00005803"/>
    </source>
</evidence>
<feature type="domain" description="DM2" evidence="6">
    <location>
        <begin position="508"/>
        <end position="591"/>
    </location>
</feature>
<comment type="caution">
    <text evidence="7">The sequence shown here is derived from an EMBL/GenBank/DDBJ whole genome shotgun (WGS) entry which is preliminary data.</text>
</comment>
<reference evidence="7" key="1">
    <citation type="journal article" date="2022" name="Plant J.">
        <title>Strategies of tolerance reflected in two North American maple genomes.</title>
        <authorList>
            <person name="McEvoy S.L."/>
            <person name="Sezen U.U."/>
            <person name="Trouern-Trend A."/>
            <person name="McMahon S.M."/>
            <person name="Schaberg P.G."/>
            <person name="Yang J."/>
            <person name="Wegrzyn J.L."/>
            <person name="Swenson N.G."/>
        </authorList>
    </citation>
    <scope>NUCLEOTIDE SEQUENCE</scope>
    <source>
        <strain evidence="7">91603</strain>
    </source>
</reference>
<feature type="domain" description="DM2" evidence="6">
    <location>
        <begin position="2"/>
        <end position="84"/>
    </location>
</feature>
<dbReference type="GO" id="GO:0008270">
    <property type="term" value="F:zinc ion binding"/>
    <property type="evidence" value="ECO:0007669"/>
    <property type="project" value="UniProtKB-KW"/>
</dbReference>
<name>A0AAD5NXG6_ACENE</name>
<dbReference type="AlphaFoldDB" id="A0AAD5NXG6"/>
<sequence>MKRNSSDGDQNHFWSSLHIGKDTSTEMSKCAVMDIIIEYFRKNKLFDPEIQKKINLDAGLQTLLGRKSVNRNSIYNLLTPHLAENLELSEDKLEFSAENIDEDDLVPRKRQQQSSSNEMSNTKTEVVNFQKSCFASVVHKNIRLLYLRKSLVEGISNNLKLLRLKALKNMKRKKKKLNKELVAEDWCFVCKDGGLLRICDYGDCLKACHPQCVDKDDSLLENDERWTCDWHRCSVCNKPPKFYCFCCPSAVCSYCFNDAEFAVIRKNKGLCDCCLELAWLIEEKKDVDSNGSKVDFYDRNTVEFLFYEYWEEVKKNESLTSEQVILAYNRLKKGSDSHEHDEVKEVTSESDDEFQLHIFDDYADRCKQIGRRKRMKGQLSAMKINAKSKKKKFIKLGSKVKDGTTESETDDEFQFDIFDDDTDRCKQIRRRKGMKGQLSAMKRKTKSKKKKFIRWGSEVKDGTSESESDDEFQLVIFDDDTYRSKQIGRRKRMKRQLSVMKRKAKSKKKKFIGWGSEPLLEFLASIGKDTSIEMSQYAVMDIIIEYCKKNKLFDPEIQKKINFDARLQALLGRKSVNRNCIYNLLTPHLAENLELSEDELEFCAENIDEDDLAPRKRQQQSSSNEKSNTKPEVVNFQKCCFASIVPKNIKLLYLRKSLVEEISKQLETFEAKVTGTFLRVKCDHLQKNSHMLVQVIGVQKTSTMNTEIMLQVSNMVKEVPIRKLSDDDFTEEECEDLRQRVKNGLLKRPTVLLQKPEEQLRLLREVPEVIADNVDPEPVFENVIIKDEQEQNDGSSKSALGRITETPCCDFKCNETSCCQNGATNAAGLLSLLELF</sequence>
<dbReference type="Pfam" id="PF03126">
    <property type="entry name" value="Plus-3"/>
    <property type="match status" value="1"/>
</dbReference>
<dbReference type="InterPro" id="IPR013083">
    <property type="entry name" value="Znf_RING/FYVE/PHD"/>
</dbReference>
<dbReference type="PROSITE" id="PS01358">
    <property type="entry name" value="ZF_RANBP2_1"/>
    <property type="match status" value="1"/>
</dbReference>
<dbReference type="EMBL" id="JAJSOW010000004">
    <property type="protein sequence ID" value="KAI9191250.1"/>
    <property type="molecule type" value="Genomic_DNA"/>
</dbReference>
<protein>
    <submittedName>
        <fullName evidence="7">Uncharacterized protein</fullName>
    </submittedName>
</protein>
<dbReference type="Gene3D" id="3.30.40.10">
    <property type="entry name" value="Zinc/RING finger domain, C3HC4 (zinc finger)"/>
    <property type="match status" value="1"/>
</dbReference>
<evidence type="ECO:0000313" key="7">
    <source>
        <dbReference type="EMBL" id="KAI9191250.1"/>
    </source>
</evidence>
<keyword evidence="3" id="KW-0863">Zinc-finger</keyword>
<dbReference type="InterPro" id="IPR003121">
    <property type="entry name" value="SWIB_MDM2_domain"/>
</dbReference>
<evidence type="ECO:0000259" key="6">
    <source>
        <dbReference type="PROSITE" id="PS51925"/>
    </source>
</evidence>
<evidence type="ECO:0000259" key="5">
    <source>
        <dbReference type="PROSITE" id="PS51360"/>
    </source>
</evidence>
<keyword evidence="4" id="KW-0862">Zinc</keyword>
<proteinExistence type="inferred from homology"/>
<comment type="similarity">
    <text evidence="1">Belongs to the MDM2/MDM4 family.</text>
</comment>
<keyword evidence="8" id="KW-1185">Reference proteome</keyword>
<dbReference type="Proteomes" id="UP001064489">
    <property type="component" value="Chromosome 6"/>
</dbReference>
<dbReference type="Gene3D" id="1.10.245.10">
    <property type="entry name" value="SWIB/MDM2 domain"/>
    <property type="match status" value="2"/>
</dbReference>
<evidence type="ECO:0000256" key="4">
    <source>
        <dbReference type="ARBA" id="ARBA00022833"/>
    </source>
</evidence>
<dbReference type="CDD" id="cd15568">
    <property type="entry name" value="PHD5_NSD"/>
    <property type="match status" value="1"/>
</dbReference>
<dbReference type="InterPro" id="IPR045894">
    <property type="entry name" value="At5g08430-like"/>
</dbReference>
<dbReference type="InterPro" id="IPR001965">
    <property type="entry name" value="Znf_PHD"/>
</dbReference>
<accession>A0AAD5NXG6</accession>
<dbReference type="CDD" id="cd10567">
    <property type="entry name" value="SWIB-MDM2_like"/>
    <property type="match status" value="2"/>
</dbReference>
<dbReference type="PROSITE" id="PS51360">
    <property type="entry name" value="PLUS3"/>
    <property type="match status" value="1"/>
</dbReference>
<evidence type="ECO:0000256" key="2">
    <source>
        <dbReference type="ARBA" id="ARBA00022723"/>
    </source>
</evidence>
<evidence type="ECO:0000256" key="3">
    <source>
        <dbReference type="ARBA" id="ARBA00022771"/>
    </source>
</evidence>
<dbReference type="SUPFAM" id="SSF47592">
    <property type="entry name" value="SWIB/MDM2 domain"/>
    <property type="match status" value="2"/>
</dbReference>
<dbReference type="Gene3D" id="3.90.70.200">
    <property type="entry name" value="Plus-3 domain"/>
    <property type="match status" value="1"/>
</dbReference>
<dbReference type="PROSITE" id="PS51925">
    <property type="entry name" value="SWIB_MDM2"/>
    <property type="match status" value="2"/>
</dbReference>
<dbReference type="SMART" id="SM00249">
    <property type="entry name" value="PHD"/>
    <property type="match status" value="1"/>
</dbReference>
<gene>
    <name evidence="7" type="ORF">LWI28_005858</name>
</gene>
<dbReference type="InterPro" id="IPR036128">
    <property type="entry name" value="Plus3-like_sf"/>
</dbReference>
<dbReference type="SUPFAM" id="SSF159042">
    <property type="entry name" value="Plus3-like"/>
    <property type="match status" value="1"/>
</dbReference>
<dbReference type="InterPro" id="IPR004343">
    <property type="entry name" value="Plus-3_dom"/>
</dbReference>
<dbReference type="PANTHER" id="PTHR46851">
    <property type="entry name" value="OS01G0884500 PROTEIN"/>
    <property type="match status" value="1"/>
</dbReference>
<dbReference type="Pfam" id="PF02201">
    <property type="entry name" value="SWIB"/>
    <property type="match status" value="2"/>
</dbReference>
<dbReference type="SMART" id="SM00719">
    <property type="entry name" value="Plus3"/>
    <property type="match status" value="1"/>
</dbReference>
<reference evidence="7" key="2">
    <citation type="submission" date="2023-02" db="EMBL/GenBank/DDBJ databases">
        <authorList>
            <person name="Swenson N.G."/>
            <person name="Wegrzyn J.L."/>
            <person name="Mcevoy S.L."/>
        </authorList>
    </citation>
    <scope>NUCLEOTIDE SEQUENCE</scope>
    <source>
        <strain evidence="7">91603</strain>
        <tissue evidence="7">Leaf</tissue>
    </source>
</reference>
<dbReference type="InterPro" id="IPR001876">
    <property type="entry name" value="Znf_RanBP2"/>
</dbReference>
<dbReference type="GO" id="GO:0003677">
    <property type="term" value="F:DNA binding"/>
    <property type="evidence" value="ECO:0007669"/>
    <property type="project" value="InterPro"/>
</dbReference>
<dbReference type="InterPro" id="IPR036885">
    <property type="entry name" value="SWIB_MDM2_dom_sf"/>
</dbReference>